<gene>
    <name evidence="1" type="ORF">PDIGIT_LOCUS9522</name>
</gene>
<dbReference type="Proteomes" id="UP001152607">
    <property type="component" value="Unassembled WGS sequence"/>
</dbReference>
<reference evidence="1" key="1">
    <citation type="submission" date="2023-01" db="EMBL/GenBank/DDBJ databases">
        <authorList>
            <person name="Van Ghelder C."/>
            <person name="Rancurel C."/>
        </authorList>
    </citation>
    <scope>NUCLEOTIDE SEQUENCE</scope>
    <source>
        <strain evidence="1">CNCM I-4278</strain>
    </source>
</reference>
<name>A0A9W4XLW3_9PLEO</name>
<proteinExistence type="predicted"/>
<dbReference type="EMBL" id="CAOQHR010000006">
    <property type="protein sequence ID" value="CAI6336423.1"/>
    <property type="molecule type" value="Genomic_DNA"/>
</dbReference>
<comment type="caution">
    <text evidence="1">The sequence shown here is derived from an EMBL/GenBank/DDBJ whole genome shotgun (WGS) entry which is preliminary data.</text>
</comment>
<evidence type="ECO:0000313" key="2">
    <source>
        <dbReference type="Proteomes" id="UP001152607"/>
    </source>
</evidence>
<evidence type="ECO:0000313" key="1">
    <source>
        <dbReference type="EMBL" id="CAI6336423.1"/>
    </source>
</evidence>
<protein>
    <submittedName>
        <fullName evidence="1">Uncharacterized protein</fullName>
    </submittedName>
</protein>
<sequence>MRAGLSKARTRPSNALVFRSSLLDSGFLHAIWGLYVTSRNQPQDIRHRHYVQVISIRGCALNARDSSCSLCVQLLKGSRSSFLPSFNINTCFTSIPSFINDWISKRPYFVDISLAPWSWVPQVDNTPVNASSSIRSRIEKMRCRSIQREAEFSLPSDESLCTLATSALGQADRGCGDDR</sequence>
<accession>A0A9W4XLW3</accession>
<keyword evidence="2" id="KW-1185">Reference proteome</keyword>
<dbReference type="AlphaFoldDB" id="A0A9W4XLW3"/>
<organism evidence="1 2">
    <name type="scientific">Periconia digitata</name>
    <dbReference type="NCBI Taxonomy" id="1303443"/>
    <lineage>
        <taxon>Eukaryota</taxon>
        <taxon>Fungi</taxon>
        <taxon>Dikarya</taxon>
        <taxon>Ascomycota</taxon>
        <taxon>Pezizomycotina</taxon>
        <taxon>Dothideomycetes</taxon>
        <taxon>Pleosporomycetidae</taxon>
        <taxon>Pleosporales</taxon>
        <taxon>Massarineae</taxon>
        <taxon>Periconiaceae</taxon>
        <taxon>Periconia</taxon>
    </lineage>
</organism>